<dbReference type="SUPFAM" id="SSF48163">
    <property type="entry name" value="An anticodon-binding domain of class I aminoacyl-tRNA synthetases"/>
    <property type="match status" value="1"/>
</dbReference>
<keyword evidence="5" id="KW-0030">Aminoacyl-tRNA synthetase</keyword>
<evidence type="ECO:0000256" key="3">
    <source>
        <dbReference type="ARBA" id="ARBA00022840"/>
    </source>
</evidence>
<evidence type="ECO:0000313" key="7">
    <source>
        <dbReference type="EMBL" id="OGD74779.1"/>
    </source>
</evidence>
<keyword evidence="1" id="KW-0436">Ligase</keyword>
<dbReference type="GO" id="GO:0006412">
    <property type="term" value="P:translation"/>
    <property type="evidence" value="ECO:0007669"/>
    <property type="project" value="UniProtKB-KW"/>
</dbReference>
<feature type="domain" description="Aminoacyl-tRNA synthetase class I anticodon-binding" evidence="6">
    <location>
        <begin position="16"/>
        <end position="136"/>
    </location>
</feature>
<accession>A0A1F5F584</accession>
<gene>
    <name evidence="7" type="ORF">A2Y64_06110</name>
</gene>
<comment type="caution">
    <text evidence="7">The sequence shown here is derived from an EMBL/GenBank/DDBJ whole genome shotgun (WGS) entry which is preliminary data.</text>
</comment>
<dbReference type="AlphaFoldDB" id="A0A1F5F584"/>
<dbReference type="InterPro" id="IPR020751">
    <property type="entry name" value="aa-tRNA-synth_I_codon-bd_sub2"/>
</dbReference>
<organism evidence="7 8">
    <name type="scientific">Candidatus Coatesbacteria bacterium RBG_13_66_14</name>
    <dbReference type="NCBI Taxonomy" id="1817816"/>
    <lineage>
        <taxon>Bacteria</taxon>
        <taxon>Candidatus Coatesiibacteriota</taxon>
    </lineage>
</organism>
<evidence type="ECO:0000313" key="8">
    <source>
        <dbReference type="Proteomes" id="UP000177187"/>
    </source>
</evidence>
<keyword evidence="3" id="KW-0067">ATP-binding</keyword>
<dbReference type="InterPro" id="IPR045462">
    <property type="entry name" value="aa-tRNA-synth_I_cd-bd"/>
</dbReference>
<dbReference type="GO" id="GO:0005524">
    <property type="term" value="F:ATP binding"/>
    <property type="evidence" value="ECO:0007669"/>
    <property type="project" value="UniProtKB-KW"/>
</dbReference>
<dbReference type="GO" id="GO:0000049">
    <property type="term" value="F:tRNA binding"/>
    <property type="evidence" value="ECO:0007669"/>
    <property type="project" value="InterPro"/>
</dbReference>
<dbReference type="GO" id="GO:0004812">
    <property type="term" value="F:aminoacyl-tRNA ligase activity"/>
    <property type="evidence" value="ECO:0007669"/>
    <property type="project" value="UniProtKB-KW"/>
</dbReference>
<evidence type="ECO:0000256" key="1">
    <source>
        <dbReference type="ARBA" id="ARBA00022598"/>
    </source>
</evidence>
<dbReference type="InterPro" id="IPR008925">
    <property type="entry name" value="aa_tRNA-synth_I_cd-bd_sf"/>
</dbReference>
<dbReference type="Gene3D" id="1.10.10.350">
    <property type="match status" value="1"/>
</dbReference>
<reference evidence="7 8" key="1">
    <citation type="journal article" date="2016" name="Nat. Commun.">
        <title>Thousands of microbial genomes shed light on interconnected biogeochemical processes in an aquifer system.</title>
        <authorList>
            <person name="Anantharaman K."/>
            <person name="Brown C.T."/>
            <person name="Hug L.A."/>
            <person name="Sharon I."/>
            <person name="Castelle C.J."/>
            <person name="Probst A.J."/>
            <person name="Thomas B.C."/>
            <person name="Singh A."/>
            <person name="Wilkins M.J."/>
            <person name="Karaoz U."/>
            <person name="Brodie E.L."/>
            <person name="Williams K.H."/>
            <person name="Hubbard S.S."/>
            <person name="Banfield J.F."/>
        </authorList>
    </citation>
    <scope>NUCLEOTIDE SEQUENCE [LARGE SCALE GENOMIC DNA]</scope>
</reference>
<evidence type="ECO:0000259" key="6">
    <source>
        <dbReference type="Pfam" id="PF19269"/>
    </source>
</evidence>
<evidence type="ECO:0000256" key="4">
    <source>
        <dbReference type="ARBA" id="ARBA00022917"/>
    </source>
</evidence>
<sequence length="143" mass="15711">MVPEDLTEGSAGWGRLVDIVDRVGDRAKLLPDYPFYVRPFYLAPKDYDPEAVKKVLGKEGVRASLTEARRLFEKTDLDHDALEEAFRAKAEELGVGLGKLVQPVRVALIGGTVGIGLFETVVLLGREETLERIKACLDFIGGP</sequence>
<evidence type="ECO:0000256" key="5">
    <source>
        <dbReference type="ARBA" id="ARBA00023146"/>
    </source>
</evidence>
<dbReference type="STRING" id="1817816.A2Y64_06110"/>
<name>A0A1F5F584_9BACT</name>
<keyword evidence="2" id="KW-0547">Nucleotide-binding</keyword>
<keyword evidence="4" id="KW-0648">Protein biosynthesis</keyword>
<evidence type="ECO:0000256" key="2">
    <source>
        <dbReference type="ARBA" id="ARBA00022741"/>
    </source>
</evidence>
<dbReference type="EMBL" id="MFAF01000093">
    <property type="protein sequence ID" value="OGD74779.1"/>
    <property type="molecule type" value="Genomic_DNA"/>
</dbReference>
<protein>
    <recommendedName>
        <fullName evidence="6">Aminoacyl-tRNA synthetase class I anticodon-binding domain-containing protein</fullName>
    </recommendedName>
</protein>
<dbReference type="Proteomes" id="UP000177187">
    <property type="component" value="Unassembled WGS sequence"/>
</dbReference>
<proteinExistence type="predicted"/>
<dbReference type="Pfam" id="PF19269">
    <property type="entry name" value="Anticodon_2"/>
    <property type="match status" value="1"/>
</dbReference>